<comment type="subcellular location">
    <subcellularLocation>
        <location evidence="1">Endoplasmic reticulum membrane</location>
        <topology evidence="1">Multi-pass membrane protein</topology>
    </subcellularLocation>
</comment>
<proteinExistence type="predicted"/>
<evidence type="ECO:0000256" key="1">
    <source>
        <dbReference type="ARBA" id="ARBA00004477"/>
    </source>
</evidence>
<dbReference type="Gene3D" id="2.130.10.10">
    <property type="entry name" value="YVTN repeat-like/Quinoprotein amine dehydrogenase"/>
    <property type="match status" value="1"/>
</dbReference>
<reference evidence="11" key="1">
    <citation type="submission" date="2018-04" db="EMBL/GenBank/DDBJ databases">
        <title>Transcriptome of Schizaphis graminum biotype I.</title>
        <authorList>
            <person name="Scully E.D."/>
            <person name="Geib S.M."/>
            <person name="Palmer N.A."/>
            <person name="Koch K."/>
            <person name="Bradshaw J."/>
            <person name="Heng-Moss T."/>
            <person name="Sarath G."/>
        </authorList>
    </citation>
    <scope>NUCLEOTIDE SEQUENCE</scope>
</reference>
<accession>A0A2S2N8Z5</accession>
<dbReference type="SMART" id="SM00320">
    <property type="entry name" value="WD40"/>
    <property type="match status" value="3"/>
</dbReference>
<keyword evidence="7" id="KW-0472">Membrane</keyword>
<evidence type="ECO:0000256" key="6">
    <source>
        <dbReference type="ARBA" id="ARBA00022989"/>
    </source>
</evidence>
<evidence type="ECO:0000256" key="2">
    <source>
        <dbReference type="ARBA" id="ARBA00022574"/>
    </source>
</evidence>
<organism evidence="11">
    <name type="scientific">Schizaphis graminum</name>
    <name type="common">Green bug aphid</name>
    <dbReference type="NCBI Taxonomy" id="13262"/>
    <lineage>
        <taxon>Eukaryota</taxon>
        <taxon>Metazoa</taxon>
        <taxon>Ecdysozoa</taxon>
        <taxon>Arthropoda</taxon>
        <taxon>Hexapoda</taxon>
        <taxon>Insecta</taxon>
        <taxon>Pterygota</taxon>
        <taxon>Neoptera</taxon>
        <taxon>Paraneoptera</taxon>
        <taxon>Hemiptera</taxon>
        <taxon>Sternorrhyncha</taxon>
        <taxon>Aphidomorpha</taxon>
        <taxon>Aphidoidea</taxon>
        <taxon>Aphididae</taxon>
        <taxon>Aphidini</taxon>
        <taxon>Schizaphis</taxon>
    </lineage>
</organism>
<evidence type="ECO:0000259" key="10">
    <source>
        <dbReference type="Pfam" id="PF24017"/>
    </source>
</evidence>
<dbReference type="GO" id="GO:0032933">
    <property type="term" value="P:SREBP signaling pathway"/>
    <property type="evidence" value="ECO:0007669"/>
    <property type="project" value="InterPro"/>
</dbReference>
<evidence type="ECO:0000313" key="11">
    <source>
        <dbReference type="EMBL" id="MBY13704.1"/>
    </source>
</evidence>
<name>A0A2S2N8Z5_SCHGA</name>
<evidence type="ECO:0000256" key="8">
    <source>
        <dbReference type="ARBA" id="ARBA00023180"/>
    </source>
</evidence>
<keyword evidence="2 9" id="KW-0853">WD repeat</keyword>
<dbReference type="GO" id="GO:0032936">
    <property type="term" value="C:SREBP-SCAP complex"/>
    <property type="evidence" value="ECO:0007669"/>
    <property type="project" value="TreeGrafter"/>
</dbReference>
<dbReference type="InterPro" id="IPR015943">
    <property type="entry name" value="WD40/YVTN_repeat-like_dom_sf"/>
</dbReference>
<keyword evidence="6" id="KW-1133">Transmembrane helix</keyword>
<dbReference type="InterPro" id="IPR030225">
    <property type="entry name" value="SCAP"/>
</dbReference>
<evidence type="ECO:0000256" key="5">
    <source>
        <dbReference type="ARBA" id="ARBA00022824"/>
    </source>
</evidence>
<gene>
    <name evidence="11" type="primary">SCAP</name>
    <name evidence="11" type="ORF">g.140787</name>
</gene>
<dbReference type="GO" id="GO:0045540">
    <property type="term" value="P:regulation of cholesterol biosynthetic process"/>
    <property type="evidence" value="ECO:0007669"/>
    <property type="project" value="TreeGrafter"/>
</dbReference>
<dbReference type="PANTHER" id="PTHR46378:SF1">
    <property type="entry name" value="STEROL REGULATORY ELEMENT-BINDING PROTEIN CLEAVAGE-ACTIVATING PROTEIN"/>
    <property type="match status" value="1"/>
</dbReference>
<feature type="repeat" description="WD" evidence="9">
    <location>
        <begin position="126"/>
        <end position="168"/>
    </location>
</feature>
<dbReference type="GO" id="GO:0005789">
    <property type="term" value="C:endoplasmic reticulum membrane"/>
    <property type="evidence" value="ECO:0007669"/>
    <property type="project" value="UniProtKB-SubCell"/>
</dbReference>
<dbReference type="PANTHER" id="PTHR46378">
    <property type="entry name" value="STEROL REGULATORY ELEMENT-BINDING PROTEIN CLEAVAGE-ACTIVATING PROTEIN"/>
    <property type="match status" value="1"/>
</dbReference>
<keyword evidence="5" id="KW-0256">Endoplasmic reticulum</keyword>
<evidence type="ECO:0000256" key="9">
    <source>
        <dbReference type="PROSITE-ProRule" id="PRU00221"/>
    </source>
</evidence>
<dbReference type="InterPro" id="IPR057042">
    <property type="entry name" value="Beta-prop_SCAP"/>
</dbReference>
<keyword evidence="8" id="KW-0325">Glycoprotein</keyword>
<feature type="domain" description="SCAP beta-propeller" evidence="10">
    <location>
        <begin position="6"/>
        <end position="280"/>
    </location>
</feature>
<dbReference type="GO" id="GO:0032934">
    <property type="term" value="F:sterol binding"/>
    <property type="evidence" value="ECO:0007669"/>
    <property type="project" value="InterPro"/>
</dbReference>
<dbReference type="InterPro" id="IPR001680">
    <property type="entry name" value="WD40_rpt"/>
</dbReference>
<sequence>MWQGDINDGFTAIKLINKYVVAVRLNGSLEFFKLDIFSESTLRESIERPKTKLPLRKHVRTGSVGSSLHTLKSTNDTVRCLHIEALKAHNQPVTVLETNGAYIVTGSQDHMLKVFRIEDRQLLYTLHGHYGPITCLFIDQVNPHMAASGSQDGMLCVWDLVTGTCMYSVQSHDGGVLGITCSASYVISIGQDDKICVWDRFHGHQLNSIPISNVYCYDLAMLTHNLLITSKRGSIVIMDVQTGEPVKVFSLGDSDCNVVTQLLTLSDSIVCDYGTELRVVRFPMVATKED</sequence>
<dbReference type="InterPro" id="IPR019775">
    <property type="entry name" value="WD40_repeat_CS"/>
</dbReference>
<evidence type="ECO:0000256" key="3">
    <source>
        <dbReference type="ARBA" id="ARBA00022692"/>
    </source>
</evidence>
<dbReference type="GO" id="GO:0000139">
    <property type="term" value="C:Golgi membrane"/>
    <property type="evidence" value="ECO:0007669"/>
    <property type="project" value="InterPro"/>
</dbReference>
<dbReference type="Pfam" id="PF24017">
    <property type="entry name" value="Beta-prop_SCAP"/>
    <property type="match status" value="1"/>
</dbReference>
<dbReference type="EMBL" id="GGMR01001085">
    <property type="protein sequence ID" value="MBY13704.1"/>
    <property type="molecule type" value="Transcribed_RNA"/>
</dbReference>
<evidence type="ECO:0000256" key="7">
    <source>
        <dbReference type="ARBA" id="ARBA00023136"/>
    </source>
</evidence>
<dbReference type="InterPro" id="IPR036322">
    <property type="entry name" value="WD40_repeat_dom_sf"/>
</dbReference>
<protein>
    <submittedName>
        <fullName evidence="11">Sterol regulatory element-binding protein cleavage-activating protein</fullName>
    </submittedName>
</protein>
<dbReference type="PROSITE" id="PS50082">
    <property type="entry name" value="WD_REPEATS_2"/>
    <property type="match status" value="1"/>
</dbReference>
<keyword evidence="3" id="KW-0812">Transmembrane</keyword>
<dbReference type="AlphaFoldDB" id="A0A2S2N8Z5"/>
<dbReference type="SUPFAM" id="SSF50978">
    <property type="entry name" value="WD40 repeat-like"/>
    <property type="match status" value="1"/>
</dbReference>
<dbReference type="PROSITE" id="PS00678">
    <property type="entry name" value="WD_REPEATS_1"/>
    <property type="match status" value="1"/>
</dbReference>
<keyword evidence="4" id="KW-0677">Repeat</keyword>
<evidence type="ECO:0000256" key="4">
    <source>
        <dbReference type="ARBA" id="ARBA00022737"/>
    </source>
</evidence>